<reference evidence="2 3" key="1">
    <citation type="journal article" date="2018" name="Nat. Ecol. Evol.">
        <title>Pezizomycetes genomes reveal the molecular basis of ectomycorrhizal truffle lifestyle.</title>
        <authorList>
            <person name="Murat C."/>
            <person name="Payen T."/>
            <person name="Noel B."/>
            <person name="Kuo A."/>
            <person name="Morin E."/>
            <person name="Chen J."/>
            <person name="Kohler A."/>
            <person name="Krizsan K."/>
            <person name="Balestrini R."/>
            <person name="Da Silva C."/>
            <person name="Montanini B."/>
            <person name="Hainaut M."/>
            <person name="Levati E."/>
            <person name="Barry K.W."/>
            <person name="Belfiori B."/>
            <person name="Cichocki N."/>
            <person name="Clum A."/>
            <person name="Dockter R.B."/>
            <person name="Fauchery L."/>
            <person name="Guy J."/>
            <person name="Iotti M."/>
            <person name="Le Tacon F."/>
            <person name="Lindquist E.A."/>
            <person name="Lipzen A."/>
            <person name="Malagnac F."/>
            <person name="Mello A."/>
            <person name="Molinier V."/>
            <person name="Miyauchi S."/>
            <person name="Poulain J."/>
            <person name="Riccioni C."/>
            <person name="Rubini A."/>
            <person name="Sitrit Y."/>
            <person name="Splivallo R."/>
            <person name="Traeger S."/>
            <person name="Wang M."/>
            <person name="Zifcakova L."/>
            <person name="Wipf D."/>
            <person name="Zambonelli A."/>
            <person name="Paolocci F."/>
            <person name="Nowrousian M."/>
            <person name="Ottonello S."/>
            <person name="Baldrian P."/>
            <person name="Spatafora J.W."/>
            <person name="Henrissat B."/>
            <person name="Nagy L.G."/>
            <person name="Aury J.M."/>
            <person name="Wincker P."/>
            <person name="Grigoriev I.V."/>
            <person name="Bonfante P."/>
            <person name="Martin F.M."/>
        </authorList>
    </citation>
    <scope>NUCLEOTIDE SEQUENCE [LARGE SCALE GENOMIC DNA]</scope>
    <source>
        <strain evidence="2 3">CCBAS932</strain>
    </source>
</reference>
<keyword evidence="1" id="KW-1133">Transmembrane helix</keyword>
<dbReference type="Proteomes" id="UP000277580">
    <property type="component" value="Unassembled WGS sequence"/>
</dbReference>
<keyword evidence="1" id="KW-0812">Transmembrane</keyword>
<dbReference type="InParanoid" id="A0A3N4LG30"/>
<organism evidence="2 3">
    <name type="scientific">Morchella conica CCBAS932</name>
    <dbReference type="NCBI Taxonomy" id="1392247"/>
    <lineage>
        <taxon>Eukaryota</taxon>
        <taxon>Fungi</taxon>
        <taxon>Dikarya</taxon>
        <taxon>Ascomycota</taxon>
        <taxon>Pezizomycotina</taxon>
        <taxon>Pezizomycetes</taxon>
        <taxon>Pezizales</taxon>
        <taxon>Morchellaceae</taxon>
        <taxon>Morchella</taxon>
    </lineage>
</organism>
<gene>
    <name evidence="2" type="ORF">P167DRAFT_198797</name>
</gene>
<sequence>MALRVSTLISNFRRCVSKGDLLAFRMFLFARLFSMVLFMLIMSSVSLALDMSQIFGTGAGGHWRAGTAMLITAPGLWPWPSVAVLEFLTSILSAGSLVTVLEPLTIVLGSLTAVGPLITAGPPLMAALGPLTAGFGPLTAMFEPLTPFKPLPIVAPLTTLEPLAAVLGPLKTIDRGLATAHGIGYIHTSPTKLRTVITFINIKTPTQLQLLWHTYLVPPLGCTPNTYRRTSMICPTLMVLLCTNLSNWALTK</sequence>
<dbReference type="EMBL" id="ML119107">
    <property type="protein sequence ID" value="RPB16905.1"/>
    <property type="molecule type" value="Genomic_DNA"/>
</dbReference>
<feature type="transmembrane region" description="Helical" evidence="1">
    <location>
        <begin position="21"/>
        <end position="42"/>
    </location>
</feature>
<name>A0A3N4LG30_9PEZI</name>
<dbReference type="AlphaFoldDB" id="A0A3N4LG30"/>
<protein>
    <submittedName>
        <fullName evidence="2">Uncharacterized protein</fullName>
    </submittedName>
</protein>
<evidence type="ECO:0000313" key="2">
    <source>
        <dbReference type="EMBL" id="RPB16905.1"/>
    </source>
</evidence>
<evidence type="ECO:0000256" key="1">
    <source>
        <dbReference type="SAM" id="Phobius"/>
    </source>
</evidence>
<accession>A0A3N4LG30</accession>
<feature type="transmembrane region" description="Helical" evidence="1">
    <location>
        <begin position="79"/>
        <end position="101"/>
    </location>
</feature>
<evidence type="ECO:0000313" key="3">
    <source>
        <dbReference type="Proteomes" id="UP000277580"/>
    </source>
</evidence>
<keyword evidence="1" id="KW-0472">Membrane</keyword>
<keyword evidence="3" id="KW-1185">Reference proteome</keyword>
<proteinExistence type="predicted"/>